<evidence type="ECO:0000256" key="8">
    <source>
        <dbReference type="ARBA" id="ARBA00039989"/>
    </source>
</evidence>
<keyword evidence="2 16" id="KW-0413">Isomerase</keyword>
<evidence type="ECO:0000256" key="2">
    <source>
        <dbReference type="ARBA" id="ARBA00023235"/>
    </source>
</evidence>
<evidence type="ECO:0000256" key="5">
    <source>
        <dbReference type="ARBA" id="ARBA00036390"/>
    </source>
</evidence>
<dbReference type="PANTHER" id="PTHR47683:SF2">
    <property type="entry name" value="RNA-BINDING S4 DOMAIN-CONTAINING PROTEIN"/>
    <property type="match status" value="1"/>
</dbReference>
<dbReference type="InterPro" id="IPR042092">
    <property type="entry name" value="PsdUridine_s_RsuA/RluB/E/F_cat"/>
</dbReference>
<name>A0A840A2I1_9CAUL</name>
<dbReference type="GO" id="GO:0003723">
    <property type="term" value="F:RNA binding"/>
    <property type="evidence" value="ECO:0007669"/>
    <property type="project" value="UniProtKB-KW"/>
</dbReference>
<evidence type="ECO:0000256" key="1">
    <source>
        <dbReference type="ARBA" id="ARBA00000073"/>
    </source>
</evidence>
<dbReference type="SUPFAM" id="SSF55120">
    <property type="entry name" value="Pseudouridine synthase"/>
    <property type="match status" value="1"/>
</dbReference>
<dbReference type="Pfam" id="PF01479">
    <property type="entry name" value="S4"/>
    <property type="match status" value="1"/>
</dbReference>
<comment type="catalytic activity">
    <reaction evidence="5">
        <text>uridine(35) in tRNA(Tyr) = pseudouridine(35) in tRNA(Tyr)</text>
        <dbReference type="Rhea" id="RHEA:60556"/>
        <dbReference type="Rhea" id="RHEA-COMP:15607"/>
        <dbReference type="Rhea" id="RHEA-COMP:15608"/>
        <dbReference type="ChEBI" id="CHEBI:65314"/>
        <dbReference type="ChEBI" id="CHEBI:65315"/>
    </reaction>
</comment>
<evidence type="ECO:0000256" key="12">
    <source>
        <dbReference type="ARBA" id="ARBA00042890"/>
    </source>
</evidence>
<dbReference type="Gene3D" id="3.30.70.1560">
    <property type="entry name" value="Alpha-L RNA-binding motif"/>
    <property type="match status" value="1"/>
</dbReference>
<dbReference type="InterPro" id="IPR050343">
    <property type="entry name" value="RsuA_PseudoU_synthase"/>
</dbReference>
<keyword evidence="14" id="KW-0694">RNA-binding</keyword>
<dbReference type="EMBL" id="JACIDK010000003">
    <property type="protein sequence ID" value="MBB3891711.1"/>
    <property type="molecule type" value="Genomic_DNA"/>
</dbReference>
<dbReference type="Proteomes" id="UP000530564">
    <property type="component" value="Unassembled WGS sequence"/>
</dbReference>
<evidence type="ECO:0000256" key="6">
    <source>
        <dbReference type="ARBA" id="ARBA00036535"/>
    </source>
</evidence>
<evidence type="ECO:0000313" key="17">
    <source>
        <dbReference type="Proteomes" id="UP000530564"/>
    </source>
</evidence>
<dbReference type="Pfam" id="PF00849">
    <property type="entry name" value="PseudoU_synth_2"/>
    <property type="match status" value="1"/>
</dbReference>
<evidence type="ECO:0000256" key="3">
    <source>
        <dbReference type="ARBA" id="ARBA00031870"/>
    </source>
</evidence>
<dbReference type="Gene3D" id="3.10.290.10">
    <property type="entry name" value="RNA-binding S4 domain"/>
    <property type="match status" value="1"/>
</dbReference>
<evidence type="ECO:0000256" key="9">
    <source>
        <dbReference type="ARBA" id="ARBA00041420"/>
    </source>
</evidence>
<gene>
    <name evidence="16" type="ORF">GGQ61_002439</name>
</gene>
<dbReference type="InterPro" id="IPR006145">
    <property type="entry name" value="PsdUridine_synth_RsuA/RluA"/>
</dbReference>
<dbReference type="InterPro" id="IPR000748">
    <property type="entry name" value="PsdUridine_synth_RsuA/RluB/E/F"/>
</dbReference>
<evidence type="ECO:0000313" key="16">
    <source>
        <dbReference type="EMBL" id="MBB3891711.1"/>
    </source>
</evidence>
<comment type="catalytic activity">
    <reaction evidence="6">
        <text>uridine(2604) in 23S rRNA = pseudouridine(2604) in 23S rRNA</text>
        <dbReference type="Rhea" id="RHEA:38875"/>
        <dbReference type="Rhea" id="RHEA-COMP:10093"/>
        <dbReference type="Rhea" id="RHEA-COMP:10094"/>
        <dbReference type="ChEBI" id="CHEBI:65314"/>
        <dbReference type="ChEBI" id="CHEBI:65315"/>
        <dbReference type="EC" id="5.4.99.21"/>
    </reaction>
</comment>
<proteinExistence type="predicted"/>
<evidence type="ECO:0000256" key="10">
    <source>
        <dbReference type="ARBA" id="ARBA00041697"/>
    </source>
</evidence>
<dbReference type="Gene3D" id="3.30.70.580">
    <property type="entry name" value="Pseudouridine synthase I, catalytic domain, N-terminal subdomain"/>
    <property type="match status" value="1"/>
</dbReference>
<evidence type="ECO:0000259" key="15">
    <source>
        <dbReference type="SMART" id="SM00363"/>
    </source>
</evidence>
<dbReference type="CDD" id="cd00165">
    <property type="entry name" value="S4"/>
    <property type="match status" value="1"/>
</dbReference>
<dbReference type="EC" id="5.4.99.21" evidence="7"/>
<sequence length="257" mass="28321">MAWTRRYDDPEPQRVNKWLAQSGVCSRREAEGLIAQGLVFIDGERVDDAGRKILQGQTLVLNDSAQEKLSSSLSIVLHKPIGIVSSLPQDDQVEAVTLLTRQALWGDAPATIPTAANNLAPLGRLDRESRGLLVLSEDGVLAKALIGPESEMDKEYNVLLTGVITPQKIALLRHGLELDGRKLRPAKVTQVTEQKLNIVLKEGRNRQIRRMAELVELRVVDLMRVRVGPLKLGDLPEGKWRPLSAEERAALITASKG</sequence>
<dbReference type="SUPFAM" id="SSF55174">
    <property type="entry name" value="Alpha-L RNA-binding motif"/>
    <property type="match status" value="1"/>
</dbReference>
<dbReference type="PROSITE" id="PS50889">
    <property type="entry name" value="S4"/>
    <property type="match status" value="1"/>
</dbReference>
<dbReference type="InterPro" id="IPR002942">
    <property type="entry name" value="S4_RNA-bd"/>
</dbReference>
<dbReference type="GO" id="GO:0000455">
    <property type="term" value="P:enzyme-directed rRNA pseudouridine synthesis"/>
    <property type="evidence" value="ECO:0007669"/>
    <property type="project" value="UniProtKB-ARBA"/>
</dbReference>
<evidence type="ECO:0000256" key="14">
    <source>
        <dbReference type="PROSITE-ProRule" id="PRU00182"/>
    </source>
</evidence>
<comment type="caution">
    <text evidence="16">The sequence shown here is derived from an EMBL/GenBank/DDBJ whole genome shotgun (WGS) entry which is preliminary data.</text>
</comment>
<protein>
    <recommendedName>
        <fullName evidence="8">Dual-specificity RNA pseudouridine synthase RluF</fullName>
        <ecNumber evidence="7">5.4.99.21</ecNumber>
    </recommendedName>
    <alternativeName>
        <fullName evidence="10">23S rRNA pseudouridine(2604) synthase</fullName>
    </alternativeName>
    <alternativeName>
        <fullName evidence="3">RNA pseudouridylate synthase</fullName>
    </alternativeName>
    <alternativeName>
        <fullName evidence="4">RNA-uridine isomerase</fullName>
    </alternativeName>
    <alternativeName>
        <fullName evidence="12">Ribosomal large subunit pseudouridine synthase F</fullName>
    </alternativeName>
    <alternativeName>
        <fullName evidence="11">rRNA pseudouridylate synthase F</fullName>
    </alternativeName>
    <alternativeName>
        <fullName evidence="13">rRNA-uridine isomerase F</fullName>
    </alternativeName>
    <alternativeName>
        <fullName evidence="9">tRNA(Tyr) pseudouridine(35) synthase</fullName>
    </alternativeName>
</protein>
<dbReference type="InterPro" id="IPR020094">
    <property type="entry name" value="TruA/RsuA/RluB/E/F_N"/>
</dbReference>
<evidence type="ECO:0000256" key="11">
    <source>
        <dbReference type="ARBA" id="ARBA00042843"/>
    </source>
</evidence>
<dbReference type="PANTHER" id="PTHR47683">
    <property type="entry name" value="PSEUDOURIDINE SYNTHASE FAMILY PROTEIN-RELATED"/>
    <property type="match status" value="1"/>
</dbReference>
<reference evidence="16 17" key="1">
    <citation type="submission" date="2020-08" db="EMBL/GenBank/DDBJ databases">
        <title>Genomic Encyclopedia of Type Strains, Phase IV (KMG-IV): sequencing the most valuable type-strain genomes for metagenomic binning, comparative biology and taxonomic classification.</title>
        <authorList>
            <person name="Goeker M."/>
        </authorList>
    </citation>
    <scope>NUCLEOTIDE SEQUENCE [LARGE SCALE GENOMIC DNA]</scope>
    <source>
        <strain evidence="16 17">DSM 21793</strain>
    </source>
</reference>
<accession>A0A840A2I1</accession>
<comment type="catalytic activity">
    <reaction evidence="1">
        <text>a uridine in RNA = a pseudouridine in RNA</text>
        <dbReference type="Rhea" id="RHEA:48348"/>
        <dbReference type="Rhea" id="RHEA-COMP:12068"/>
        <dbReference type="Rhea" id="RHEA-COMP:12069"/>
        <dbReference type="ChEBI" id="CHEBI:65314"/>
        <dbReference type="ChEBI" id="CHEBI:65315"/>
    </reaction>
</comment>
<evidence type="ECO:0000256" key="7">
    <source>
        <dbReference type="ARBA" id="ARBA00038922"/>
    </source>
</evidence>
<dbReference type="GO" id="GO:0160138">
    <property type="term" value="F:23S rRNA pseudouridine(2604) synthase activity"/>
    <property type="evidence" value="ECO:0007669"/>
    <property type="project" value="UniProtKB-EC"/>
</dbReference>
<evidence type="ECO:0000256" key="4">
    <source>
        <dbReference type="ARBA" id="ARBA00033164"/>
    </source>
</evidence>
<dbReference type="RefSeq" id="WP_183773068.1">
    <property type="nucleotide sequence ID" value="NZ_JACIDK010000003.1"/>
</dbReference>
<dbReference type="AlphaFoldDB" id="A0A840A2I1"/>
<dbReference type="InterPro" id="IPR036986">
    <property type="entry name" value="S4_RNA-bd_sf"/>
</dbReference>
<evidence type="ECO:0000256" key="13">
    <source>
        <dbReference type="ARBA" id="ARBA00043147"/>
    </source>
</evidence>
<organism evidence="16 17">
    <name type="scientific">Phenylobacterium haematophilum</name>
    <dbReference type="NCBI Taxonomy" id="98513"/>
    <lineage>
        <taxon>Bacteria</taxon>
        <taxon>Pseudomonadati</taxon>
        <taxon>Pseudomonadota</taxon>
        <taxon>Alphaproteobacteria</taxon>
        <taxon>Caulobacterales</taxon>
        <taxon>Caulobacteraceae</taxon>
        <taxon>Phenylobacterium</taxon>
    </lineage>
</organism>
<dbReference type="NCBIfam" id="TIGR00093">
    <property type="entry name" value="pseudouridine synthase"/>
    <property type="match status" value="1"/>
</dbReference>
<dbReference type="InterPro" id="IPR020103">
    <property type="entry name" value="PsdUridine_synth_cat_dom_sf"/>
</dbReference>
<keyword evidence="17" id="KW-1185">Reference proteome</keyword>
<dbReference type="SMART" id="SM00363">
    <property type="entry name" value="S4"/>
    <property type="match status" value="1"/>
</dbReference>
<feature type="domain" description="RNA-binding S4" evidence="15">
    <location>
        <begin position="13"/>
        <end position="70"/>
    </location>
</feature>